<dbReference type="RefSeq" id="WP_249059210.1">
    <property type="nucleotide sequence ID" value="NZ_JALZWP010000011.1"/>
</dbReference>
<feature type="transmembrane region" description="Helical" evidence="1">
    <location>
        <begin position="131"/>
        <end position="153"/>
    </location>
</feature>
<gene>
    <name evidence="2" type="ORF">M3N55_11710</name>
</gene>
<keyword evidence="3" id="KW-1185">Reference proteome</keyword>
<protein>
    <submittedName>
        <fullName evidence="2">Uncharacterized protein</fullName>
    </submittedName>
</protein>
<evidence type="ECO:0000313" key="2">
    <source>
        <dbReference type="EMBL" id="MCL1629399.1"/>
    </source>
</evidence>
<keyword evidence="1" id="KW-0812">Transmembrane</keyword>
<feature type="transmembrane region" description="Helical" evidence="1">
    <location>
        <begin position="198"/>
        <end position="217"/>
    </location>
</feature>
<comment type="caution">
    <text evidence="2">The sequence shown here is derived from an EMBL/GenBank/DDBJ whole genome shotgun (WGS) entry which is preliminary data.</text>
</comment>
<evidence type="ECO:0000256" key="1">
    <source>
        <dbReference type="SAM" id="Phobius"/>
    </source>
</evidence>
<dbReference type="Proteomes" id="UP001202550">
    <property type="component" value="Unassembled WGS sequence"/>
</dbReference>
<organism evidence="2 3">
    <name type="scientific">Roseinatronobacter domitianus</name>
    <dbReference type="NCBI Taxonomy" id="2940293"/>
    <lineage>
        <taxon>Bacteria</taxon>
        <taxon>Pseudomonadati</taxon>
        <taxon>Pseudomonadota</taxon>
        <taxon>Alphaproteobacteria</taxon>
        <taxon>Rhodobacterales</taxon>
        <taxon>Paracoccaceae</taxon>
        <taxon>Roseinatronobacter</taxon>
    </lineage>
</organism>
<sequence>MSHVAQSFLRGLLVAAFVLLPAMLLPAISQDVAQAATLIALISAAVVMAEYAAAYPGLIEFRDAKPYNRLRFGMLVAVVLALALLQRGLESGDGGALGATALWLASAFDFSFSPIRLLVLSLPQGLPVEHLLNVMASAALAFVMCFVGLLVFIGAMATGYWPAKGSSFNVWINLPNFDPTKGVDVVQRLERDAQINGLLGLVLPFSLPVLLHLSSLLVQPITFEVGLTLVWGVAFWAFIPFSLIMRGIAMYRVAQLIRLQRRRIAEEEAAVPLPARSAYS</sequence>
<keyword evidence="1" id="KW-1133">Transmembrane helix</keyword>
<feature type="transmembrane region" description="Helical" evidence="1">
    <location>
        <begin position="70"/>
        <end position="89"/>
    </location>
</feature>
<reference evidence="2 3" key="1">
    <citation type="submission" date="2022-05" db="EMBL/GenBank/DDBJ databases">
        <title>Seasonal and diel survey of microbial diversity of the Tyrrhenian coast.</title>
        <authorList>
            <person name="Gattoni G."/>
            <person name="Corral P."/>
        </authorList>
    </citation>
    <scope>NUCLEOTIDE SEQUENCE [LARGE SCALE GENOMIC DNA]</scope>
    <source>
        <strain evidence="2 3">V10</strain>
    </source>
</reference>
<proteinExistence type="predicted"/>
<dbReference type="EMBL" id="JALZWP010000011">
    <property type="protein sequence ID" value="MCL1629399.1"/>
    <property type="molecule type" value="Genomic_DNA"/>
</dbReference>
<name>A0ABT0M3G5_9RHOB</name>
<feature type="transmembrane region" description="Helical" evidence="1">
    <location>
        <begin position="39"/>
        <end position="58"/>
    </location>
</feature>
<accession>A0ABT0M3G5</accession>
<evidence type="ECO:0000313" key="3">
    <source>
        <dbReference type="Proteomes" id="UP001202550"/>
    </source>
</evidence>
<feature type="transmembrane region" description="Helical" evidence="1">
    <location>
        <begin position="229"/>
        <end position="254"/>
    </location>
</feature>
<keyword evidence="1" id="KW-0472">Membrane</keyword>